<sequence>HNPHISVGLFYIRPVRKLPDLLLNLEDKVQVNSAEMIEDKV</sequence>
<dbReference type="EMBL" id="LXQA010387275">
    <property type="protein sequence ID" value="MCI48494.1"/>
    <property type="molecule type" value="Genomic_DNA"/>
</dbReference>
<protein>
    <submittedName>
        <fullName evidence="1">Uncharacterized protein</fullName>
    </submittedName>
</protein>
<organism evidence="1 2">
    <name type="scientific">Trifolium medium</name>
    <dbReference type="NCBI Taxonomy" id="97028"/>
    <lineage>
        <taxon>Eukaryota</taxon>
        <taxon>Viridiplantae</taxon>
        <taxon>Streptophyta</taxon>
        <taxon>Embryophyta</taxon>
        <taxon>Tracheophyta</taxon>
        <taxon>Spermatophyta</taxon>
        <taxon>Magnoliopsida</taxon>
        <taxon>eudicotyledons</taxon>
        <taxon>Gunneridae</taxon>
        <taxon>Pentapetalae</taxon>
        <taxon>rosids</taxon>
        <taxon>fabids</taxon>
        <taxon>Fabales</taxon>
        <taxon>Fabaceae</taxon>
        <taxon>Papilionoideae</taxon>
        <taxon>50 kb inversion clade</taxon>
        <taxon>NPAAA clade</taxon>
        <taxon>Hologalegina</taxon>
        <taxon>IRL clade</taxon>
        <taxon>Trifolieae</taxon>
        <taxon>Trifolium</taxon>
    </lineage>
</organism>
<dbReference type="AlphaFoldDB" id="A0A392SJW8"/>
<comment type="caution">
    <text evidence="1">The sequence shown here is derived from an EMBL/GenBank/DDBJ whole genome shotgun (WGS) entry which is preliminary data.</text>
</comment>
<evidence type="ECO:0000313" key="1">
    <source>
        <dbReference type="EMBL" id="MCI48494.1"/>
    </source>
</evidence>
<keyword evidence="2" id="KW-1185">Reference proteome</keyword>
<reference evidence="1 2" key="1">
    <citation type="journal article" date="2018" name="Front. Plant Sci.">
        <title>Red Clover (Trifolium pratense) and Zigzag Clover (T. medium) - A Picture of Genomic Similarities and Differences.</title>
        <authorList>
            <person name="Dluhosova J."/>
            <person name="Istvanek J."/>
            <person name="Nedelnik J."/>
            <person name="Repkova J."/>
        </authorList>
    </citation>
    <scope>NUCLEOTIDE SEQUENCE [LARGE SCALE GENOMIC DNA]</scope>
    <source>
        <strain evidence="2">cv. 10/8</strain>
        <tissue evidence="1">Leaf</tissue>
    </source>
</reference>
<accession>A0A392SJW8</accession>
<dbReference type="Proteomes" id="UP000265520">
    <property type="component" value="Unassembled WGS sequence"/>
</dbReference>
<proteinExistence type="predicted"/>
<evidence type="ECO:0000313" key="2">
    <source>
        <dbReference type="Proteomes" id="UP000265520"/>
    </source>
</evidence>
<feature type="non-terminal residue" evidence="1">
    <location>
        <position position="1"/>
    </location>
</feature>
<name>A0A392SJW8_9FABA</name>